<dbReference type="AlphaFoldDB" id="A0A117LEW9"/>
<comment type="caution">
    <text evidence="2">The sequence shown here is derived from an EMBL/GenBank/DDBJ whole genome shotgun (WGS) entry which is preliminary data.</text>
</comment>
<name>A0A117LEW9_9EURY</name>
<sequence length="53" mass="5640">MIPSVEVRHLRPWEEAVGVLTELVDEEDENSPAGAGDTGRGDENCAQTTGATE</sequence>
<evidence type="ECO:0000313" key="2">
    <source>
        <dbReference type="EMBL" id="KUK43408.1"/>
    </source>
</evidence>
<accession>A0A117LEW9</accession>
<organism evidence="2 3">
    <name type="scientific">Methanothrix harundinacea</name>
    <dbReference type="NCBI Taxonomy" id="301375"/>
    <lineage>
        <taxon>Archaea</taxon>
        <taxon>Methanobacteriati</taxon>
        <taxon>Methanobacteriota</taxon>
        <taxon>Stenosarchaea group</taxon>
        <taxon>Methanomicrobia</taxon>
        <taxon>Methanotrichales</taxon>
        <taxon>Methanotrichaceae</taxon>
        <taxon>Methanothrix</taxon>
    </lineage>
</organism>
<dbReference type="EMBL" id="LGFT01000076">
    <property type="protein sequence ID" value="KUK43408.1"/>
    <property type="molecule type" value="Genomic_DNA"/>
</dbReference>
<reference evidence="2 3" key="1">
    <citation type="journal article" date="2015" name="MBio">
        <title>Genome-Resolved Metagenomic Analysis Reveals Roles for Candidate Phyla and Other Microbial Community Members in Biogeochemical Transformations in Oil Reservoirs.</title>
        <authorList>
            <person name="Hu P."/>
            <person name="Tom L."/>
            <person name="Singh A."/>
            <person name="Thomas B.C."/>
            <person name="Baker B.J."/>
            <person name="Piceno Y.M."/>
            <person name="Andersen G.L."/>
            <person name="Banfield J.F."/>
        </authorList>
    </citation>
    <scope>NUCLEOTIDE SEQUENCE [LARGE SCALE GENOMIC DNA]</scope>
    <source>
        <strain evidence="2">57_489</strain>
    </source>
</reference>
<gene>
    <name evidence="2" type="ORF">XD72_2216</name>
</gene>
<feature type="region of interest" description="Disordered" evidence="1">
    <location>
        <begin position="22"/>
        <end position="53"/>
    </location>
</feature>
<evidence type="ECO:0000313" key="3">
    <source>
        <dbReference type="Proteomes" id="UP000057043"/>
    </source>
</evidence>
<dbReference type="Proteomes" id="UP000057043">
    <property type="component" value="Unassembled WGS sequence"/>
</dbReference>
<dbReference type="PATRIC" id="fig|301375.7.peg.770"/>
<proteinExistence type="predicted"/>
<evidence type="ECO:0000256" key="1">
    <source>
        <dbReference type="SAM" id="MobiDB-lite"/>
    </source>
</evidence>
<protein>
    <submittedName>
        <fullName evidence="2">Uncharacterized protein</fullName>
    </submittedName>
</protein>